<evidence type="ECO:0000256" key="1">
    <source>
        <dbReference type="ARBA" id="ARBA00006640"/>
    </source>
</evidence>
<dbReference type="GO" id="GO:0006412">
    <property type="term" value="P:translation"/>
    <property type="evidence" value="ECO:0007669"/>
    <property type="project" value="UniProtKB-UniRule"/>
</dbReference>
<organism evidence="9 10">
    <name type="scientific">Streptococcus suis</name>
    <dbReference type="NCBI Taxonomy" id="1307"/>
    <lineage>
        <taxon>Bacteria</taxon>
        <taxon>Bacillati</taxon>
        <taxon>Bacillota</taxon>
        <taxon>Bacilli</taxon>
        <taxon>Lactobacillales</taxon>
        <taxon>Streptococcaceae</taxon>
        <taxon>Streptococcus</taxon>
    </lineage>
</organism>
<dbReference type="HAMAP" id="MF_00358">
    <property type="entry name" value="Ribosomal_bS21"/>
    <property type="match status" value="1"/>
</dbReference>
<evidence type="ECO:0000256" key="4">
    <source>
        <dbReference type="ARBA" id="ARBA00035135"/>
    </source>
</evidence>
<evidence type="ECO:0000256" key="7">
    <source>
        <dbReference type="SAM" id="MobiDB-lite"/>
    </source>
</evidence>
<gene>
    <name evidence="5 9" type="primary">rpsU</name>
    <name evidence="9" type="ORF">ERS132414_02333</name>
</gene>
<sequence>MRTKLQIIGTILFVLSAAVLGTIYLAWLVYPLEISFLGLEKVVYMKATDISYNFNILMNYLTNPFASVLDMPNFSSSADGLKHFADVKHLFHLTQVIFLISLPAVFYFWKEVVRKGYGKLYQAVFLWMAAVPVFIAVLGLLIGFDSFFTLFHQVLFPGDSTWLFNPNTDPVIYILPAEFFLHCFLLFFVLYEIICGAWLLLLRKKGEKGKSRDYVKKFLTILLIAVIIVCNLKLRGVKKMSKTVVRKNESLDDALRRFKRAVTKAGTLQETRKREFYEKPSVKRKRKSEAARKRKKF</sequence>
<dbReference type="GO" id="GO:0003735">
    <property type="term" value="F:structural constituent of ribosome"/>
    <property type="evidence" value="ECO:0007669"/>
    <property type="project" value="InterPro"/>
</dbReference>
<dbReference type="InterPro" id="IPR038380">
    <property type="entry name" value="Ribosomal_bS21_sf"/>
</dbReference>
<feature type="transmembrane region" description="Helical" evidence="8">
    <location>
        <begin position="121"/>
        <end position="144"/>
    </location>
</feature>
<dbReference type="EMBL" id="FIHA01000077">
    <property type="protein sequence ID" value="CYV17195.1"/>
    <property type="molecule type" value="Genomic_DNA"/>
</dbReference>
<comment type="similarity">
    <text evidence="1 5 6">Belongs to the bacterial ribosomal protein bS21 family.</text>
</comment>
<protein>
    <recommendedName>
        <fullName evidence="4 5">Small ribosomal subunit protein bS21</fullName>
    </recommendedName>
</protein>
<dbReference type="PRINTS" id="PR00976">
    <property type="entry name" value="RIBOSOMALS21"/>
</dbReference>
<dbReference type="GO" id="GO:0005840">
    <property type="term" value="C:ribosome"/>
    <property type="evidence" value="ECO:0007669"/>
    <property type="project" value="UniProtKB-KW"/>
</dbReference>
<feature type="transmembrane region" description="Helical" evidence="8">
    <location>
        <begin position="90"/>
        <end position="109"/>
    </location>
</feature>
<reference evidence="9 10" key="1">
    <citation type="submission" date="2016-02" db="EMBL/GenBank/DDBJ databases">
        <authorList>
            <consortium name="Pathogen Informatics"/>
        </authorList>
    </citation>
    <scope>NUCLEOTIDE SEQUENCE [LARGE SCALE GENOMIC DNA]</scope>
    <source>
        <strain evidence="9 10">LSS52</strain>
    </source>
</reference>
<dbReference type="PANTHER" id="PTHR21109">
    <property type="entry name" value="MITOCHONDRIAL 28S RIBOSOMAL PROTEIN S21"/>
    <property type="match status" value="1"/>
</dbReference>
<evidence type="ECO:0000256" key="8">
    <source>
        <dbReference type="SAM" id="Phobius"/>
    </source>
</evidence>
<feature type="region of interest" description="Disordered" evidence="7">
    <location>
        <begin position="276"/>
        <end position="297"/>
    </location>
</feature>
<keyword evidence="8" id="KW-1133">Transmembrane helix</keyword>
<dbReference type="PANTHER" id="PTHR21109:SF22">
    <property type="entry name" value="SMALL RIBOSOMAL SUBUNIT PROTEIN BS21"/>
    <property type="match status" value="1"/>
</dbReference>
<dbReference type="InterPro" id="IPR010178">
    <property type="entry name" value="Lit"/>
</dbReference>
<feature type="transmembrane region" description="Helical" evidence="8">
    <location>
        <begin position="214"/>
        <end position="234"/>
    </location>
</feature>
<accession>A0A116LXX9</accession>
<feature type="compositionally biased region" description="Basic residues" evidence="7">
    <location>
        <begin position="282"/>
        <end position="297"/>
    </location>
</feature>
<dbReference type="Gene3D" id="1.20.5.1150">
    <property type="entry name" value="Ribosomal protein S8"/>
    <property type="match status" value="1"/>
</dbReference>
<keyword evidence="8" id="KW-0812">Transmembrane</keyword>
<evidence type="ECO:0000256" key="6">
    <source>
        <dbReference type="RuleBase" id="RU000667"/>
    </source>
</evidence>
<evidence type="ECO:0000256" key="2">
    <source>
        <dbReference type="ARBA" id="ARBA00022980"/>
    </source>
</evidence>
<dbReference type="GO" id="GO:1990904">
    <property type="term" value="C:ribonucleoprotein complex"/>
    <property type="evidence" value="ECO:0007669"/>
    <property type="project" value="UniProtKB-KW"/>
</dbReference>
<keyword evidence="3 5" id="KW-0687">Ribonucleoprotein</keyword>
<dbReference type="NCBIfam" id="TIGR00030">
    <property type="entry name" value="S21p"/>
    <property type="match status" value="1"/>
</dbReference>
<dbReference type="PROSITE" id="PS01181">
    <property type="entry name" value="RIBOSOMAL_S21"/>
    <property type="match status" value="1"/>
</dbReference>
<dbReference type="NCBIfam" id="TIGR01906">
    <property type="entry name" value="integ_TIGR01906"/>
    <property type="match status" value="1"/>
</dbReference>
<feature type="transmembrane region" description="Helical" evidence="8">
    <location>
        <begin position="7"/>
        <end position="30"/>
    </location>
</feature>
<name>A0A116LXX9_STRSU</name>
<proteinExistence type="inferred from homology"/>
<dbReference type="InterPro" id="IPR001911">
    <property type="entry name" value="Ribosomal_bS21"/>
</dbReference>
<dbReference type="Pfam" id="PF01165">
    <property type="entry name" value="Ribosomal_S21"/>
    <property type="match status" value="1"/>
</dbReference>
<dbReference type="InterPro" id="IPR018278">
    <property type="entry name" value="Ribosomal_bS21_CS"/>
</dbReference>
<dbReference type="Pfam" id="PF07314">
    <property type="entry name" value="Lit"/>
    <property type="match status" value="1"/>
</dbReference>
<keyword evidence="8" id="KW-0472">Membrane</keyword>
<evidence type="ECO:0000256" key="5">
    <source>
        <dbReference type="HAMAP-Rule" id="MF_00358"/>
    </source>
</evidence>
<evidence type="ECO:0000313" key="9">
    <source>
        <dbReference type="EMBL" id="CYV17195.1"/>
    </source>
</evidence>
<dbReference type="AlphaFoldDB" id="A0A116LXX9"/>
<feature type="transmembrane region" description="Helical" evidence="8">
    <location>
        <begin position="179"/>
        <end position="202"/>
    </location>
</feature>
<keyword evidence="2 5" id="KW-0689">Ribosomal protein</keyword>
<evidence type="ECO:0000313" key="10">
    <source>
        <dbReference type="Proteomes" id="UP000072794"/>
    </source>
</evidence>
<evidence type="ECO:0000256" key="3">
    <source>
        <dbReference type="ARBA" id="ARBA00023274"/>
    </source>
</evidence>
<dbReference type="Proteomes" id="UP000072794">
    <property type="component" value="Unassembled WGS sequence"/>
</dbReference>